<keyword evidence="2" id="KW-0808">Transferase</keyword>
<proteinExistence type="inferred from homology"/>
<dbReference type="GO" id="GO:0016301">
    <property type="term" value="F:kinase activity"/>
    <property type="evidence" value="ECO:0007669"/>
    <property type="project" value="UniProtKB-KW"/>
</dbReference>
<keyword evidence="5" id="KW-0067">ATP-binding</keyword>
<dbReference type="PANTHER" id="PTHR43085:SF49">
    <property type="entry name" value="5-DEHYDRO-2-DEOXYGLUCONOKINASE"/>
    <property type="match status" value="1"/>
</dbReference>
<gene>
    <name evidence="7" type="ORF">UFOPK1791_01042</name>
    <name evidence="8" type="ORF">UFOPK2312_00880</name>
    <name evidence="9" type="ORF">UFOPK2802_00781</name>
</gene>
<evidence type="ECO:0000256" key="3">
    <source>
        <dbReference type="ARBA" id="ARBA00022741"/>
    </source>
</evidence>
<dbReference type="GO" id="GO:0005524">
    <property type="term" value="F:ATP binding"/>
    <property type="evidence" value="ECO:0007669"/>
    <property type="project" value="UniProtKB-KW"/>
</dbReference>
<dbReference type="EMBL" id="CAEZUF010000133">
    <property type="protein sequence ID" value="CAB4599713.1"/>
    <property type="molecule type" value="Genomic_DNA"/>
</dbReference>
<comment type="similarity">
    <text evidence="1">Belongs to the carbohydrate kinase PfkB family.</text>
</comment>
<organism evidence="8">
    <name type="scientific">freshwater metagenome</name>
    <dbReference type="NCBI Taxonomy" id="449393"/>
    <lineage>
        <taxon>unclassified sequences</taxon>
        <taxon>metagenomes</taxon>
        <taxon>ecological metagenomes</taxon>
    </lineage>
</organism>
<evidence type="ECO:0000256" key="2">
    <source>
        <dbReference type="ARBA" id="ARBA00022679"/>
    </source>
</evidence>
<evidence type="ECO:0000259" key="6">
    <source>
        <dbReference type="Pfam" id="PF00294"/>
    </source>
</evidence>
<evidence type="ECO:0000313" key="7">
    <source>
        <dbReference type="EMBL" id="CAB4599713.1"/>
    </source>
</evidence>
<dbReference type="SUPFAM" id="SSF53613">
    <property type="entry name" value="Ribokinase-like"/>
    <property type="match status" value="1"/>
</dbReference>
<protein>
    <submittedName>
        <fullName evidence="8">Unannotated protein</fullName>
    </submittedName>
</protein>
<dbReference type="Pfam" id="PF00294">
    <property type="entry name" value="PfkB"/>
    <property type="match status" value="1"/>
</dbReference>
<dbReference type="Gene3D" id="3.40.1190.20">
    <property type="match status" value="1"/>
</dbReference>
<evidence type="ECO:0000256" key="1">
    <source>
        <dbReference type="ARBA" id="ARBA00010688"/>
    </source>
</evidence>
<evidence type="ECO:0000256" key="5">
    <source>
        <dbReference type="ARBA" id="ARBA00022840"/>
    </source>
</evidence>
<keyword evidence="3" id="KW-0547">Nucleotide-binding</keyword>
<dbReference type="NCBIfam" id="TIGR04382">
    <property type="entry name" value="myo_inos_iolC_N"/>
    <property type="match status" value="1"/>
</dbReference>
<dbReference type="EMBL" id="CAEZWY010000115">
    <property type="protein sequence ID" value="CAB4676335.1"/>
    <property type="molecule type" value="Genomic_DNA"/>
</dbReference>
<dbReference type="InterPro" id="IPR011611">
    <property type="entry name" value="PfkB_dom"/>
</dbReference>
<sequence length="313" mass="32588">MLDLLTIGRISVDLYGQEEGHGLSDPQTFQKSVGGSPTNVAIGTARYGHKTAVITGVASDALGEFAIGELKKFSVSTEFVIKTPAGKTPIVVAGIKDPDSPEFIFYRDSSAPDTKIETSASLISAVKAAKYFWFTGSTLSQAPLSNTVIELLKSRNGEVIFDLDYRPSFWSSPESAHKEISAAVKYATVAIGNLEECAVATGLPKNSSAAEFAAALLTMGPKLAIVKGGATGVLVAHGHSATAIPGLRIKTKCGLGAGDAFGAGVVHGLLSGWSPEDSVSFANGAGAYVASQLMCSDAMPTEVQVRELMERSK</sequence>
<feature type="domain" description="Carbohydrate kinase PfkB" evidence="6">
    <location>
        <begin position="2"/>
        <end position="301"/>
    </location>
</feature>
<accession>A0A6J6MUV0</accession>
<dbReference type="Gene3D" id="2.20.150.10">
    <property type="entry name" value="putative 5-dehydro-2- deoxygluconokinase"/>
    <property type="match status" value="1"/>
</dbReference>
<dbReference type="PANTHER" id="PTHR43085">
    <property type="entry name" value="HEXOKINASE FAMILY MEMBER"/>
    <property type="match status" value="1"/>
</dbReference>
<dbReference type="InterPro" id="IPR029056">
    <property type="entry name" value="Ribokinase-like"/>
</dbReference>
<dbReference type="InterPro" id="IPR030830">
    <property type="entry name" value="Myo_inos_IolC"/>
</dbReference>
<name>A0A6J6MUV0_9ZZZZ</name>
<evidence type="ECO:0000256" key="4">
    <source>
        <dbReference type="ARBA" id="ARBA00022777"/>
    </source>
</evidence>
<evidence type="ECO:0000313" key="9">
    <source>
        <dbReference type="EMBL" id="CAB4744839.1"/>
    </source>
</evidence>
<keyword evidence="4" id="KW-0418">Kinase</keyword>
<dbReference type="EMBL" id="CAEZYX010000083">
    <property type="protein sequence ID" value="CAB4744839.1"/>
    <property type="molecule type" value="Genomic_DNA"/>
</dbReference>
<dbReference type="AlphaFoldDB" id="A0A6J6MUV0"/>
<dbReference type="InterPro" id="IPR050306">
    <property type="entry name" value="PfkB_Carbo_kinase"/>
</dbReference>
<dbReference type="InterPro" id="IPR023314">
    <property type="entry name" value="Myo_inos_IolC-like_sf"/>
</dbReference>
<reference evidence="8" key="1">
    <citation type="submission" date="2020-05" db="EMBL/GenBank/DDBJ databases">
        <authorList>
            <person name="Chiriac C."/>
            <person name="Salcher M."/>
            <person name="Ghai R."/>
            <person name="Kavagutti S V."/>
        </authorList>
    </citation>
    <scope>NUCLEOTIDE SEQUENCE</scope>
</reference>
<evidence type="ECO:0000313" key="8">
    <source>
        <dbReference type="EMBL" id="CAB4676335.1"/>
    </source>
</evidence>
<dbReference type="CDD" id="cd01166">
    <property type="entry name" value="KdgK"/>
    <property type="match status" value="1"/>
</dbReference>